<accession>A0A061AN66</accession>
<organism evidence="2">
    <name type="scientific">Rhodotorula toruloides</name>
    <name type="common">Yeast</name>
    <name type="synonym">Rhodosporidium toruloides</name>
    <dbReference type="NCBI Taxonomy" id="5286"/>
    <lineage>
        <taxon>Eukaryota</taxon>
        <taxon>Fungi</taxon>
        <taxon>Dikarya</taxon>
        <taxon>Basidiomycota</taxon>
        <taxon>Pucciniomycotina</taxon>
        <taxon>Microbotryomycetes</taxon>
        <taxon>Sporidiobolales</taxon>
        <taxon>Sporidiobolaceae</taxon>
        <taxon>Rhodotorula</taxon>
    </lineage>
</organism>
<dbReference type="AlphaFoldDB" id="A0A061AN66"/>
<evidence type="ECO:0000256" key="1">
    <source>
        <dbReference type="SAM" id="MobiDB-lite"/>
    </source>
</evidence>
<proteinExistence type="predicted"/>
<evidence type="ECO:0000313" key="2">
    <source>
        <dbReference type="EMBL" id="CDR36808.1"/>
    </source>
</evidence>
<protein>
    <submittedName>
        <fullName evidence="2">RHTO0S02e07074g1_1</fullName>
    </submittedName>
</protein>
<dbReference type="EMBL" id="LK052937">
    <property type="protein sequence ID" value="CDR36808.1"/>
    <property type="molecule type" value="Genomic_DNA"/>
</dbReference>
<name>A0A061AN66_RHOTO</name>
<sequence>MSLASLVPSIQADPALMAQLLPWGLRYNILLPYCEADPDDPAAPSPRTDCPPWTAELEAYHATVHPDVWAILRADDYLDTSAIRQIRLRIEALKQSPRRATEDGACLDDLEVALDLLETRRLLRLDSLYALDVVRDKYFFLKASPSLPDPDHVVAQLPRDPSFKPPTAGAGSLWPIYVAPPPYLIKSDLVCFWHHGVDWDQYKLPDCPSAKADEALARYARLDEEKAPKACGVVMQEVAGCAGSRRGGEASAASDLRRRTCRPKQT</sequence>
<reference evidence="2" key="1">
    <citation type="journal article" date="2014" name="Genome Announc.">
        <title>Draft genome sequence of Rhodosporidium toruloides CECT1137, an oleaginous yeast of biotechnological interest.</title>
        <authorList>
            <person name="Morin N."/>
            <person name="Calcas X."/>
            <person name="Devillers H."/>
            <person name="Durrens P."/>
            <person name="Sherman D.J."/>
            <person name="Nicaud J.-M."/>
            <person name="Neuveglise C."/>
        </authorList>
    </citation>
    <scope>NUCLEOTIDE SEQUENCE</scope>
    <source>
        <strain evidence="2">CECT1137</strain>
    </source>
</reference>
<gene>
    <name evidence="2" type="ORF">RHTO0S_02e07074g</name>
</gene>
<feature type="region of interest" description="Disordered" evidence="1">
    <location>
        <begin position="243"/>
        <end position="266"/>
    </location>
</feature>
<feature type="compositionally biased region" description="Low complexity" evidence="1">
    <location>
        <begin position="243"/>
        <end position="254"/>
    </location>
</feature>